<evidence type="ECO:0000313" key="10">
    <source>
        <dbReference type="Proteomes" id="UP001440984"/>
    </source>
</evidence>
<evidence type="ECO:0000256" key="7">
    <source>
        <dbReference type="RuleBase" id="RU363032"/>
    </source>
</evidence>
<evidence type="ECO:0000256" key="3">
    <source>
        <dbReference type="ARBA" id="ARBA00022475"/>
    </source>
</evidence>
<dbReference type="Proteomes" id="UP001440984">
    <property type="component" value="Unassembled WGS sequence"/>
</dbReference>
<feature type="transmembrane region" description="Helical" evidence="7">
    <location>
        <begin position="72"/>
        <end position="93"/>
    </location>
</feature>
<evidence type="ECO:0000259" key="8">
    <source>
        <dbReference type="PROSITE" id="PS50928"/>
    </source>
</evidence>
<protein>
    <submittedName>
        <fullName evidence="9">Sugar ABC transporter permease</fullName>
    </submittedName>
</protein>
<keyword evidence="2 7" id="KW-0813">Transport</keyword>
<keyword evidence="10" id="KW-1185">Reference proteome</keyword>
<evidence type="ECO:0000256" key="2">
    <source>
        <dbReference type="ARBA" id="ARBA00022448"/>
    </source>
</evidence>
<evidence type="ECO:0000256" key="5">
    <source>
        <dbReference type="ARBA" id="ARBA00022989"/>
    </source>
</evidence>
<evidence type="ECO:0000256" key="4">
    <source>
        <dbReference type="ARBA" id="ARBA00022692"/>
    </source>
</evidence>
<dbReference type="CDD" id="cd06261">
    <property type="entry name" value="TM_PBP2"/>
    <property type="match status" value="1"/>
</dbReference>
<dbReference type="RefSeq" id="WP_348947906.1">
    <property type="nucleotide sequence ID" value="NZ_JBDZYD010000002.1"/>
</dbReference>
<comment type="caution">
    <text evidence="9">The sequence shown here is derived from an EMBL/GenBank/DDBJ whole genome shotgun (WGS) entry which is preliminary data.</text>
</comment>
<keyword evidence="4 7" id="KW-0812">Transmembrane</keyword>
<dbReference type="Gene3D" id="1.10.3720.10">
    <property type="entry name" value="MetI-like"/>
    <property type="match status" value="1"/>
</dbReference>
<keyword evidence="3" id="KW-1003">Cell membrane</keyword>
<organism evidence="9 10">
    <name type="scientific">Amycolatopsis melonis</name>
    <dbReference type="NCBI Taxonomy" id="3156488"/>
    <lineage>
        <taxon>Bacteria</taxon>
        <taxon>Bacillati</taxon>
        <taxon>Actinomycetota</taxon>
        <taxon>Actinomycetes</taxon>
        <taxon>Pseudonocardiales</taxon>
        <taxon>Pseudonocardiaceae</taxon>
        <taxon>Amycolatopsis</taxon>
    </lineage>
</organism>
<dbReference type="EMBL" id="JBDZYD010000002">
    <property type="protein sequence ID" value="MEQ0558508.1"/>
    <property type="molecule type" value="Genomic_DNA"/>
</dbReference>
<dbReference type="PANTHER" id="PTHR30193">
    <property type="entry name" value="ABC TRANSPORTER PERMEASE PROTEIN"/>
    <property type="match status" value="1"/>
</dbReference>
<proteinExistence type="inferred from homology"/>
<feature type="transmembrane region" description="Helical" evidence="7">
    <location>
        <begin position="12"/>
        <end position="35"/>
    </location>
</feature>
<keyword evidence="6 7" id="KW-0472">Membrane</keyword>
<sequence length="291" mass="31779">MRSRDRTGLAPYLFLSPALALFAVFAFVPLGYAVVLSFQDVPVFGDGQWNGVDNYTRLAADPLFWQSLRTTLVFTVATVPTSMALGLLLAVLLNRPLPGRALLRSLYFLPMVVSGVVVALVMGWIFDGDVGVVNNLLQAFGLGRVPWLTSPSWAMVTLSAAIVWGRIGFCMVIYLAALQAVPPSLLEASTLDGASRWQQFRFVTFPQLRPTTFMLLVVNVIFSLQVFDVIYVLTGGGPGFATTVLLQAIFRAAFTDGEMGYAGAIGMVLTVLLLVFTLLQWLASRRREESV</sequence>
<feature type="transmembrane region" description="Helical" evidence="7">
    <location>
        <begin position="153"/>
        <end position="177"/>
    </location>
</feature>
<feature type="domain" description="ABC transmembrane type-1" evidence="8">
    <location>
        <begin position="68"/>
        <end position="280"/>
    </location>
</feature>
<comment type="subcellular location">
    <subcellularLocation>
        <location evidence="1 7">Cell membrane</location>
        <topology evidence="1 7">Multi-pass membrane protein</topology>
    </subcellularLocation>
</comment>
<evidence type="ECO:0000313" key="9">
    <source>
        <dbReference type="EMBL" id="MEQ0558508.1"/>
    </source>
</evidence>
<dbReference type="SUPFAM" id="SSF161098">
    <property type="entry name" value="MetI-like"/>
    <property type="match status" value="1"/>
</dbReference>
<feature type="transmembrane region" description="Helical" evidence="7">
    <location>
        <begin position="261"/>
        <end position="283"/>
    </location>
</feature>
<dbReference type="PROSITE" id="PS50928">
    <property type="entry name" value="ABC_TM1"/>
    <property type="match status" value="1"/>
</dbReference>
<dbReference type="InterPro" id="IPR000515">
    <property type="entry name" value="MetI-like"/>
</dbReference>
<dbReference type="InterPro" id="IPR035906">
    <property type="entry name" value="MetI-like_sf"/>
</dbReference>
<comment type="similarity">
    <text evidence="7">Belongs to the binding-protein-dependent transport system permease family.</text>
</comment>
<name>A0ABV0L877_9PSEU</name>
<feature type="transmembrane region" description="Helical" evidence="7">
    <location>
        <begin position="105"/>
        <end position="126"/>
    </location>
</feature>
<evidence type="ECO:0000256" key="6">
    <source>
        <dbReference type="ARBA" id="ARBA00023136"/>
    </source>
</evidence>
<evidence type="ECO:0000256" key="1">
    <source>
        <dbReference type="ARBA" id="ARBA00004651"/>
    </source>
</evidence>
<gene>
    <name evidence="9" type="ORF">ABJI51_05470</name>
</gene>
<dbReference type="InterPro" id="IPR051393">
    <property type="entry name" value="ABC_transporter_permease"/>
</dbReference>
<dbReference type="PANTHER" id="PTHR30193:SF41">
    <property type="entry name" value="DIACETYLCHITOBIOSE UPTAKE SYSTEM PERMEASE PROTEIN NGCF"/>
    <property type="match status" value="1"/>
</dbReference>
<accession>A0ABV0L877</accession>
<dbReference type="Pfam" id="PF00528">
    <property type="entry name" value="BPD_transp_1"/>
    <property type="match status" value="1"/>
</dbReference>
<reference evidence="9 10" key="1">
    <citation type="submission" date="2024-05" db="EMBL/GenBank/DDBJ databases">
        <authorList>
            <person name="Zhao H."/>
            <person name="Xu Y."/>
            <person name="Lin S."/>
            <person name="Spain J.C."/>
            <person name="Zhou N.-Y."/>
        </authorList>
    </citation>
    <scope>NUCLEOTIDE SEQUENCE [LARGE SCALE GENOMIC DNA]</scope>
    <source>
        <strain evidence="9 10">NEAU-NG30</strain>
    </source>
</reference>
<keyword evidence="5 7" id="KW-1133">Transmembrane helix</keyword>